<feature type="compositionally biased region" description="Basic and acidic residues" evidence="1">
    <location>
        <begin position="204"/>
        <end position="236"/>
    </location>
</feature>
<feature type="compositionally biased region" description="Low complexity" evidence="1">
    <location>
        <begin position="237"/>
        <end position="248"/>
    </location>
</feature>
<feature type="compositionally biased region" description="Basic residues" evidence="1">
    <location>
        <begin position="162"/>
        <end position="183"/>
    </location>
</feature>
<feature type="chain" id="PRO_5012164024" evidence="2">
    <location>
        <begin position="21"/>
        <end position="322"/>
    </location>
</feature>
<evidence type="ECO:0000256" key="1">
    <source>
        <dbReference type="SAM" id="MobiDB-lite"/>
    </source>
</evidence>
<feature type="compositionally biased region" description="Basic and acidic residues" evidence="1">
    <location>
        <begin position="74"/>
        <end position="89"/>
    </location>
</feature>
<feature type="region of interest" description="Disordered" evidence="1">
    <location>
        <begin position="65"/>
        <end position="89"/>
    </location>
</feature>
<evidence type="ECO:0000313" key="3">
    <source>
        <dbReference type="EMBL" id="OLY85586.1"/>
    </source>
</evidence>
<protein>
    <submittedName>
        <fullName evidence="3">Uncharacterized protein</fullName>
    </submittedName>
</protein>
<dbReference type="EMBL" id="LSSL01000066">
    <property type="protein sequence ID" value="OLY85586.1"/>
    <property type="molecule type" value="Genomic_DNA"/>
</dbReference>
<accession>A0A1R0H8Z6</accession>
<feature type="compositionally biased region" description="Basic and acidic residues" evidence="1">
    <location>
        <begin position="102"/>
        <end position="117"/>
    </location>
</feature>
<dbReference type="Proteomes" id="UP000187455">
    <property type="component" value="Unassembled WGS sequence"/>
</dbReference>
<keyword evidence="4" id="KW-1185">Reference proteome</keyword>
<evidence type="ECO:0000313" key="4">
    <source>
        <dbReference type="Proteomes" id="UP000187455"/>
    </source>
</evidence>
<gene>
    <name evidence="3" type="ORF">AYI68_g215</name>
</gene>
<dbReference type="AlphaFoldDB" id="A0A1R0H8Z6"/>
<feature type="region of interest" description="Disordered" evidence="1">
    <location>
        <begin position="102"/>
        <end position="263"/>
    </location>
</feature>
<feature type="compositionally biased region" description="Basic residues" evidence="1">
    <location>
        <begin position="138"/>
        <end position="149"/>
    </location>
</feature>
<evidence type="ECO:0000256" key="2">
    <source>
        <dbReference type="SAM" id="SignalP"/>
    </source>
</evidence>
<name>A0A1R0H8Z6_9FUNG</name>
<reference evidence="3 4" key="1">
    <citation type="journal article" date="2016" name="Mol. Biol. Evol.">
        <title>Genome-Wide Survey of Gut Fungi (Harpellales) Reveals the First Horizontally Transferred Ubiquitin Gene from a Mosquito Host.</title>
        <authorList>
            <person name="Wang Y."/>
            <person name="White M.M."/>
            <person name="Kvist S."/>
            <person name="Moncalvo J.M."/>
        </authorList>
    </citation>
    <scope>NUCLEOTIDE SEQUENCE [LARGE SCALE GENOMIC DNA]</scope>
    <source>
        <strain evidence="3 4">ALG-7-W6</strain>
    </source>
</reference>
<keyword evidence="2" id="KW-0732">Signal</keyword>
<proteinExistence type="predicted"/>
<dbReference type="OrthoDB" id="433512at2759"/>
<organism evidence="3 4">
    <name type="scientific">Smittium mucronatum</name>
    <dbReference type="NCBI Taxonomy" id="133383"/>
    <lineage>
        <taxon>Eukaryota</taxon>
        <taxon>Fungi</taxon>
        <taxon>Fungi incertae sedis</taxon>
        <taxon>Zoopagomycota</taxon>
        <taxon>Kickxellomycotina</taxon>
        <taxon>Harpellomycetes</taxon>
        <taxon>Harpellales</taxon>
        <taxon>Legeriomycetaceae</taxon>
        <taxon>Smittium</taxon>
    </lineage>
</organism>
<sequence length="322" mass="36973">MDKMIKFILLLASVSAFLEAAKLDRTVDYLYYSPDGTPGCVQKRQISKPSKQGISMIKLDKILSKPKASANSGGKDKRSNTKHHDLIASDDEKMVDYRYKTNQNRKDLTKSISKDQNGKTTSRSQRKAQSRNLENKSKKGSRSSKSRINSHKDSFPDSIINKKTKTPKNKRSIPNPKKNKKTSKRCEHNLKNNNGNDAKNNGEMAKKNINEKRNDHTKANKKYGKDVTKDRSDKAFNSKSKSISRNNKQALRKNRKNSDAVTKIRPKIKRSLYSEMPKKAKKMDRYHFIEEFETEDNECKDEDVNKEIICLLRIIKGAIYNL</sequence>
<feature type="compositionally biased region" description="Low complexity" evidence="1">
    <location>
        <begin position="191"/>
        <end position="202"/>
    </location>
</feature>
<feature type="signal peptide" evidence="2">
    <location>
        <begin position="1"/>
        <end position="20"/>
    </location>
</feature>
<comment type="caution">
    <text evidence="3">The sequence shown here is derived from an EMBL/GenBank/DDBJ whole genome shotgun (WGS) entry which is preliminary data.</text>
</comment>